<dbReference type="AlphaFoldDB" id="A0A0F9GCA1"/>
<feature type="non-terminal residue" evidence="1">
    <location>
        <position position="1"/>
    </location>
</feature>
<evidence type="ECO:0000313" key="1">
    <source>
        <dbReference type="EMBL" id="KKL60752.1"/>
    </source>
</evidence>
<comment type="caution">
    <text evidence="1">The sequence shown here is derived from an EMBL/GenBank/DDBJ whole genome shotgun (WGS) entry which is preliminary data.</text>
</comment>
<accession>A0A0F9GCA1</accession>
<sequence length="119" mass="13384">TVDSSDNIYIVGRAGLVKFNSSGFLEWIIDGGDGVTVDSSDNIYIVRFIWRPGGEDRHISLFKYDSSGIKQWNQTWGESEVDRGWNGSCEGSGGGIFQTLRSNIHNPLWLLQKIRPFFP</sequence>
<gene>
    <name evidence="1" type="ORF">LCGC14_2202160</name>
</gene>
<dbReference type="EMBL" id="LAZR01029045">
    <property type="protein sequence ID" value="KKL60752.1"/>
    <property type="molecule type" value="Genomic_DNA"/>
</dbReference>
<protein>
    <submittedName>
        <fullName evidence="1">Uncharacterized protein</fullName>
    </submittedName>
</protein>
<proteinExistence type="predicted"/>
<name>A0A0F9GCA1_9ZZZZ</name>
<reference evidence="1" key="1">
    <citation type="journal article" date="2015" name="Nature">
        <title>Complex archaea that bridge the gap between prokaryotes and eukaryotes.</title>
        <authorList>
            <person name="Spang A."/>
            <person name="Saw J.H."/>
            <person name="Jorgensen S.L."/>
            <person name="Zaremba-Niedzwiedzka K."/>
            <person name="Martijn J."/>
            <person name="Lind A.E."/>
            <person name="van Eijk R."/>
            <person name="Schleper C."/>
            <person name="Guy L."/>
            <person name="Ettema T.J."/>
        </authorList>
    </citation>
    <scope>NUCLEOTIDE SEQUENCE</scope>
</reference>
<organism evidence="1">
    <name type="scientific">marine sediment metagenome</name>
    <dbReference type="NCBI Taxonomy" id="412755"/>
    <lineage>
        <taxon>unclassified sequences</taxon>
        <taxon>metagenomes</taxon>
        <taxon>ecological metagenomes</taxon>
    </lineage>
</organism>